<dbReference type="AlphaFoldDB" id="A0A5K1VUB8"/>
<dbReference type="EMBL" id="BDEQ01000001">
    <property type="protein sequence ID" value="GAT91469.1"/>
    <property type="molecule type" value="Genomic_DNA"/>
</dbReference>
<dbReference type="VEuPathDB" id="AmoebaDB:KM1_156370"/>
<evidence type="ECO:0000256" key="1">
    <source>
        <dbReference type="SAM" id="MobiDB-lite"/>
    </source>
</evidence>
<evidence type="ECO:0000313" key="2">
    <source>
        <dbReference type="EMBL" id="GAT91469.1"/>
    </source>
</evidence>
<dbReference type="VEuPathDB" id="AmoebaDB:EHI_152190"/>
<dbReference type="VEuPathDB" id="AmoebaDB:EHI8A_155690"/>
<feature type="region of interest" description="Disordered" evidence="1">
    <location>
        <begin position="250"/>
        <end position="277"/>
    </location>
</feature>
<dbReference type="VEuPathDB" id="AmoebaDB:EHI5A_025480"/>
<dbReference type="Proteomes" id="UP000078387">
    <property type="component" value="Unassembled WGS sequence"/>
</dbReference>
<reference evidence="2 3" key="1">
    <citation type="submission" date="2016-05" db="EMBL/GenBank/DDBJ databases">
        <title>First whole genome sequencing of Entamoeba histolytica HM1:IMSS-clone-6.</title>
        <authorList>
            <person name="Mukherjee Avik.K."/>
            <person name="Izumyama S."/>
            <person name="Nakada-Tsukui K."/>
            <person name="Nozaki T."/>
        </authorList>
    </citation>
    <scope>NUCLEOTIDE SEQUENCE [LARGE SCALE GENOMIC DNA]</scope>
    <source>
        <strain evidence="2 3">HM1:IMSS clone 6</strain>
    </source>
</reference>
<feature type="compositionally biased region" description="Polar residues" evidence="1">
    <location>
        <begin position="261"/>
        <end position="277"/>
    </location>
</feature>
<accession>A0A5K1VUB8</accession>
<proteinExistence type="predicted"/>
<dbReference type="OMA" id="PIKECAL"/>
<evidence type="ECO:0000313" key="3">
    <source>
        <dbReference type="Proteomes" id="UP000078387"/>
    </source>
</evidence>
<sequence length="430" mass="50717">MSDPAVTADILEYIDYVIQQCKDDTHYENIKSYLGHVFKCRDEVKWAEFEYCVLFPFNVLKMTNTKVMIKYPKIGDHSKVKEYLQSLNDGGKNSFERKVLFLPLSVPKYAVIESTEDINKRPEWFNVVDQICVDELPTNKCNIITSFFKNIYPSLDYDSMSYVTLTQRICQEHTDYKKAIDELLKQNSQSLVNMFEIKRNNGKSIKDKYENETTIEEQFEQPLTGPKRERKVCLIRMDYDIVSKGIEQRHLEKKDEENQKDQNNQITSHQLNNSPHQSDFREIPIHVWNQPIINRMAPSLPTREPILLKEQDRMFEQHQSNVFDSIPYSSFAPITNVEQHPFYPLTMEFSTIPSNERQIKECALLNDYDFKRYYSAQTSQNGVEQLARSHRLESEIMDRRRNRQIETFNSEEKIIDLTQSFQPSLSGILH</sequence>
<protein>
    <submittedName>
        <fullName evidence="2">Uncharacterized protein</fullName>
    </submittedName>
</protein>
<gene>
    <name evidence="2" type="ORF">CL6EHI_152190</name>
</gene>
<feature type="compositionally biased region" description="Basic and acidic residues" evidence="1">
    <location>
        <begin position="250"/>
        <end position="260"/>
    </location>
</feature>
<name>A0A5K1VUB8_ENTHI</name>
<organism evidence="2 3">
    <name type="scientific">Entamoeba histolytica</name>
    <dbReference type="NCBI Taxonomy" id="5759"/>
    <lineage>
        <taxon>Eukaryota</taxon>
        <taxon>Amoebozoa</taxon>
        <taxon>Evosea</taxon>
        <taxon>Archamoebae</taxon>
        <taxon>Mastigamoebida</taxon>
        <taxon>Entamoebidae</taxon>
        <taxon>Entamoeba</taxon>
    </lineage>
</organism>
<dbReference type="VEuPathDB" id="AmoebaDB:EHI7A_140090"/>
<comment type="caution">
    <text evidence="2">The sequence shown here is derived from an EMBL/GenBank/DDBJ whole genome shotgun (WGS) entry which is preliminary data.</text>
</comment>